<dbReference type="Proteomes" id="UP000613401">
    <property type="component" value="Unassembled WGS sequence"/>
</dbReference>
<dbReference type="AlphaFoldDB" id="A0A8H4FQN4"/>
<keyword evidence="2" id="KW-1185">Reference proteome</keyword>
<evidence type="ECO:0000313" key="1">
    <source>
        <dbReference type="EMBL" id="KAF3810816.1"/>
    </source>
</evidence>
<reference evidence="1" key="2">
    <citation type="submission" date="2020-03" db="EMBL/GenBank/DDBJ databases">
        <authorList>
            <person name="Fu F.-F."/>
            <person name="Chen J."/>
        </authorList>
    </citation>
    <scope>NUCLEOTIDE SEQUENCE</scope>
    <source>
        <strain evidence="1">Lc1</strain>
    </source>
</reference>
<sequence length="86" mass="9347">MKPLHDVVHLRGSCGEAGFVPSPSIISNCFQIRRGETPDLERASSLSLSPHKCRPPSRPAPLNAWADANEGMEFMTVSSALDVSRE</sequence>
<gene>
    <name evidence="1" type="ORF">GCG54_00002993</name>
</gene>
<name>A0A8H4FQN4_COLGL</name>
<dbReference type="GeneID" id="69010154"/>
<evidence type="ECO:0000313" key="2">
    <source>
        <dbReference type="Proteomes" id="UP000613401"/>
    </source>
</evidence>
<comment type="caution">
    <text evidence="1">The sequence shown here is derived from an EMBL/GenBank/DDBJ whole genome shotgun (WGS) entry which is preliminary data.</text>
</comment>
<accession>A0A8H4FQN4</accession>
<dbReference type="EMBL" id="WVTB01000009">
    <property type="protein sequence ID" value="KAF3810816.1"/>
    <property type="molecule type" value="Genomic_DNA"/>
</dbReference>
<organism evidence="1 2">
    <name type="scientific">Colletotrichum gloeosporioides</name>
    <name type="common">Anthracnose fungus</name>
    <name type="synonym">Glomerella cingulata</name>
    <dbReference type="NCBI Taxonomy" id="474922"/>
    <lineage>
        <taxon>Eukaryota</taxon>
        <taxon>Fungi</taxon>
        <taxon>Dikarya</taxon>
        <taxon>Ascomycota</taxon>
        <taxon>Pezizomycotina</taxon>
        <taxon>Sordariomycetes</taxon>
        <taxon>Hypocreomycetidae</taxon>
        <taxon>Glomerellales</taxon>
        <taxon>Glomerellaceae</taxon>
        <taxon>Colletotrichum</taxon>
        <taxon>Colletotrichum gloeosporioides species complex</taxon>
    </lineage>
</organism>
<dbReference type="RefSeq" id="XP_045269975.1">
    <property type="nucleotide sequence ID" value="XM_045403072.1"/>
</dbReference>
<proteinExistence type="predicted"/>
<protein>
    <submittedName>
        <fullName evidence="1">Uncharacterized protein</fullName>
    </submittedName>
</protein>
<reference evidence="1" key="1">
    <citation type="journal article" date="2020" name="Phytopathology">
        <title>Genome sequence and comparative analysis of Colletotrichum gloeosporioides isolated from Liriodendron leaves.</title>
        <authorList>
            <person name="Fu F.F."/>
            <person name="Hao Z."/>
            <person name="Wang P."/>
            <person name="Lu Y."/>
            <person name="Xue L.J."/>
            <person name="Wei G."/>
            <person name="Tian Y."/>
            <person name="Baishi H."/>
            <person name="Xu H."/>
            <person name="Shi J."/>
            <person name="Cheng T."/>
            <person name="Wang G."/>
            <person name="Yi Y."/>
            <person name="Chen J."/>
        </authorList>
    </citation>
    <scope>NUCLEOTIDE SEQUENCE</scope>
    <source>
        <strain evidence="1">Lc1</strain>
    </source>
</reference>